<reference evidence="3 4" key="1">
    <citation type="submission" date="2021-03" db="EMBL/GenBank/DDBJ databases">
        <title>Paenibacillus artemisicola MWE-103 whole genome sequence.</title>
        <authorList>
            <person name="Ham Y.J."/>
        </authorList>
    </citation>
    <scope>NUCLEOTIDE SEQUENCE [LARGE SCALE GENOMIC DNA]</scope>
    <source>
        <strain evidence="3 4">MWE-103</strain>
    </source>
</reference>
<dbReference type="Gene3D" id="3.90.226.10">
    <property type="entry name" value="2-enoyl-CoA Hydratase, Chain A, domain 1"/>
    <property type="match status" value="1"/>
</dbReference>
<dbReference type="EMBL" id="JAGGDJ010000009">
    <property type="protein sequence ID" value="MBO7745377.1"/>
    <property type="molecule type" value="Genomic_DNA"/>
</dbReference>
<comment type="caution">
    <text evidence="3">The sequence shown here is derived from an EMBL/GenBank/DDBJ whole genome shotgun (WGS) entry which is preliminary data.</text>
</comment>
<evidence type="ECO:0000256" key="2">
    <source>
        <dbReference type="ARBA" id="ARBA00023239"/>
    </source>
</evidence>
<evidence type="ECO:0000313" key="3">
    <source>
        <dbReference type="EMBL" id="MBO7745377.1"/>
    </source>
</evidence>
<keyword evidence="2" id="KW-0456">Lyase</keyword>
<proteinExistence type="inferred from homology"/>
<gene>
    <name evidence="3" type="ORF">I8J29_14290</name>
</gene>
<dbReference type="CDD" id="cd06558">
    <property type="entry name" value="crotonase-like"/>
    <property type="match status" value="1"/>
</dbReference>
<dbReference type="Pfam" id="PF00378">
    <property type="entry name" value="ECH_1"/>
    <property type="match status" value="1"/>
</dbReference>
<dbReference type="InterPro" id="IPR001753">
    <property type="entry name" value="Enoyl-CoA_hydra/iso"/>
</dbReference>
<name>A0ABS3WAR7_9BACL</name>
<accession>A0ABS3WAR7</accession>
<dbReference type="PANTHER" id="PTHR11941:SF54">
    <property type="entry name" value="ENOYL-COA HYDRATASE, MITOCHONDRIAL"/>
    <property type="match status" value="1"/>
</dbReference>
<organism evidence="3 4">
    <name type="scientific">Paenibacillus artemisiicola</name>
    <dbReference type="NCBI Taxonomy" id="1172618"/>
    <lineage>
        <taxon>Bacteria</taxon>
        <taxon>Bacillati</taxon>
        <taxon>Bacillota</taxon>
        <taxon>Bacilli</taxon>
        <taxon>Bacillales</taxon>
        <taxon>Paenibacillaceae</taxon>
        <taxon>Paenibacillus</taxon>
    </lineage>
</organism>
<dbReference type="Gene3D" id="1.10.12.10">
    <property type="entry name" value="Lyase 2-enoyl-coa Hydratase, Chain A, domain 2"/>
    <property type="match status" value="1"/>
</dbReference>
<keyword evidence="4" id="KW-1185">Reference proteome</keyword>
<dbReference type="Proteomes" id="UP000670947">
    <property type="component" value="Unassembled WGS sequence"/>
</dbReference>
<dbReference type="RefSeq" id="WP_208848249.1">
    <property type="nucleotide sequence ID" value="NZ_JAGGDJ010000009.1"/>
</dbReference>
<protein>
    <submittedName>
        <fullName evidence="3">Enoyl-CoA hydratase/isomerase family protein</fullName>
    </submittedName>
</protein>
<dbReference type="PANTHER" id="PTHR11941">
    <property type="entry name" value="ENOYL-COA HYDRATASE-RELATED"/>
    <property type="match status" value="1"/>
</dbReference>
<dbReference type="SUPFAM" id="SSF52096">
    <property type="entry name" value="ClpP/crotonase"/>
    <property type="match status" value="1"/>
</dbReference>
<evidence type="ECO:0000313" key="4">
    <source>
        <dbReference type="Proteomes" id="UP000670947"/>
    </source>
</evidence>
<sequence>MTAKPVLWEEQGHVGRIVLNRPERLNALNAAMLEELDAIVGAAGRRPREIRVVIVEGAGRAFCAGADLKERLALTEREAILRGVGRIKSVFGALARLPQPTIAAMGGLAFGGGLELALSCDFRIAVRDALLGLTETSLGIIPGAGGTQRLARLIGPARAKELILTARKISAEQALAWGIVNGVAEDGKELRERCAELAGELLASAPLAVMQAKAAIDRGLDADPGTAMAIEAEAYAALIGTKDRVEALEAFRAKRPPRFTGE</sequence>
<dbReference type="InterPro" id="IPR014748">
    <property type="entry name" value="Enoyl-CoA_hydra_C"/>
</dbReference>
<dbReference type="InterPro" id="IPR029045">
    <property type="entry name" value="ClpP/crotonase-like_dom_sf"/>
</dbReference>
<evidence type="ECO:0000256" key="1">
    <source>
        <dbReference type="ARBA" id="ARBA00005254"/>
    </source>
</evidence>
<comment type="similarity">
    <text evidence="1">Belongs to the enoyl-CoA hydratase/isomerase family.</text>
</comment>